<organism evidence="2 3">
    <name type="scientific">Thermus thermophilus</name>
    <dbReference type="NCBI Taxonomy" id="274"/>
    <lineage>
        <taxon>Bacteria</taxon>
        <taxon>Thermotogati</taxon>
        <taxon>Deinococcota</taxon>
        <taxon>Deinococci</taxon>
        <taxon>Thermales</taxon>
        <taxon>Thermaceae</taxon>
        <taxon>Thermus</taxon>
    </lineage>
</organism>
<dbReference type="InterPro" id="IPR007842">
    <property type="entry name" value="HEPN_dom"/>
</dbReference>
<dbReference type="EMBL" id="AP024270">
    <property type="protein sequence ID" value="BCP65733.1"/>
    <property type="molecule type" value="Genomic_DNA"/>
</dbReference>
<feature type="domain" description="HEPN" evidence="1">
    <location>
        <begin position="8"/>
        <end position="119"/>
    </location>
</feature>
<gene>
    <name evidence="2" type="ORF">TthHB5018_06670</name>
</gene>
<protein>
    <submittedName>
        <fullName evidence="2">HEPN domain-containing protein</fullName>
    </submittedName>
</protein>
<name>A0A7R7TCR8_THETH</name>
<dbReference type="Pfam" id="PF05168">
    <property type="entry name" value="HEPN"/>
    <property type="match status" value="1"/>
</dbReference>
<dbReference type="RefSeq" id="WP_041444449.1">
    <property type="nucleotide sequence ID" value="NZ_AP024270.1"/>
</dbReference>
<proteinExistence type="predicted"/>
<accession>A0A7R7TCR8</accession>
<dbReference type="AlphaFoldDB" id="A0A7R7TCR8"/>
<evidence type="ECO:0000313" key="3">
    <source>
        <dbReference type="Proteomes" id="UP000596099"/>
    </source>
</evidence>
<reference evidence="3" key="1">
    <citation type="submission" date="2021-01" db="EMBL/GenBank/DDBJ databases">
        <title>Complete Genome Sequence of Thermus thermophilus Strain HB5018, Isolated from Mine Onsen Hot Spring.</title>
        <authorList>
            <person name="Miyazaki K."/>
            <person name="Moriya T."/>
            <person name="Nemoto N."/>
            <person name="Oshima T."/>
            <person name="Yura K."/>
            <person name="Bessho Y."/>
        </authorList>
    </citation>
    <scope>NUCLEOTIDE SEQUENCE [LARGE SCALE GENOMIC DNA]</scope>
    <source>
        <strain evidence="3">HB5018</strain>
    </source>
</reference>
<evidence type="ECO:0000313" key="2">
    <source>
        <dbReference type="EMBL" id="BCP65733.1"/>
    </source>
</evidence>
<dbReference type="SMART" id="SM00748">
    <property type="entry name" value="HEPN"/>
    <property type="match status" value="1"/>
</dbReference>
<evidence type="ECO:0000259" key="1">
    <source>
        <dbReference type="PROSITE" id="PS50910"/>
    </source>
</evidence>
<dbReference type="PROSITE" id="PS50910">
    <property type="entry name" value="HEPN"/>
    <property type="match status" value="1"/>
</dbReference>
<dbReference type="Proteomes" id="UP000596099">
    <property type="component" value="Chromosome"/>
</dbReference>
<dbReference type="Gene3D" id="1.20.120.330">
    <property type="entry name" value="Nucleotidyltransferases domain 2"/>
    <property type="match status" value="1"/>
</dbReference>
<dbReference type="SUPFAM" id="SSF81593">
    <property type="entry name" value="Nucleotidyltransferase substrate binding subunit/domain"/>
    <property type="match status" value="1"/>
</dbReference>
<sequence length="137" mass="15294">MNRARDWMRQAERDLEHAQKSLELGHWEWACFAAHQAAEKALKAVYFALGAEAFGHALTHLLAGLHERLNLTPELRRCALVLDRLYIPTRYPDSWEAGAPLDYYGEEEARDALLCAGEILRFGQSVLAGPGETSSGS</sequence>